<dbReference type="Proteomes" id="UP000249061">
    <property type="component" value="Unassembled WGS sequence"/>
</dbReference>
<organism evidence="1 2">
    <name type="scientific">Archangium gephyra</name>
    <dbReference type="NCBI Taxonomy" id="48"/>
    <lineage>
        <taxon>Bacteria</taxon>
        <taxon>Pseudomonadati</taxon>
        <taxon>Myxococcota</taxon>
        <taxon>Myxococcia</taxon>
        <taxon>Myxococcales</taxon>
        <taxon>Cystobacterineae</taxon>
        <taxon>Archangiaceae</taxon>
        <taxon>Archangium</taxon>
    </lineage>
</organism>
<evidence type="ECO:0000313" key="1">
    <source>
        <dbReference type="EMBL" id="PZR04623.1"/>
    </source>
</evidence>
<dbReference type="AlphaFoldDB" id="A0A2W5SUZ7"/>
<evidence type="ECO:0000313" key="2">
    <source>
        <dbReference type="Proteomes" id="UP000249061"/>
    </source>
</evidence>
<accession>A0A2W5SUZ7</accession>
<dbReference type="EMBL" id="QFQP01000054">
    <property type="protein sequence ID" value="PZR04623.1"/>
    <property type="molecule type" value="Genomic_DNA"/>
</dbReference>
<evidence type="ECO:0008006" key="3">
    <source>
        <dbReference type="Google" id="ProtNLM"/>
    </source>
</evidence>
<gene>
    <name evidence="1" type="ORF">DI536_33850</name>
</gene>
<proteinExistence type="predicted"/>
<reference evidence="1 2" key="1">
    <citation type="submission" date="2017-08" db="EMBL/GenBank/DDBJ databases">
        <title>Infants hospitalized years apart are colonized by the same room-sourced microbial strains.</title>
        <authorList>
            <person name="Brooks B."/>
            <person name="Olm M.R."/>
            <person name="Firek B.A."/>
            <person name="Baker R."/>
            <person name="Thomas B.C."/>
            <person name="Morowitz M.J."/>
            <person name="Banfield J.F."/>
        </authorList>
    </citation>
    <scope>NUCLEOTIDE SEQUENCE [LARGE SCALE GENOMIC DNA]</scope>
    <source>
        <strain evidence="1">S2_003_000_R2_14</strain>
    </source>
</reference>
<name>A0A2W5SUZ7_9BACT</name>
<sequence length="144" mass="15966">MSARMATAKKPSKVTPFDFVGRWELVPGESKYDLQQPPKSASLELKEEAGGMFIRLEWVDHVGAKGEIDHSFRFKKPVMVNGVDHTLTLNDDGALETVSEKDGAEVSRTVRTLSPDGKRMELVQSGKAGAKTYKNLSVYQRVAR</sequence>
<comment type="caution">
    <text evidence="1">The sequence shown here is derived from an EMBL/GenBank/DDBJ whole genome shotgun (WGS) entry which is preliminary data.</text>
</comment>
<protein>
    <recommendedName>
        <fullName evidence="3">Lipocalin-like domain-containing protein</fullName>
    </recommendedName>
</protein>